<feature type="compositionally biased region" description="Low complexity" evidence="1">
    <location>
        <begin position="20"/>
        <end position="54"/>
    </location>
</feature>
<keyword evidence="2" id="KW-1133">Transmembrane helix</keyword>
<keyword evidence="2" id="KW-0472">Membrane</keyword>
<sequence length="215" mass="22670">MARDARPARRPAGPGRGSKRPGAPGRRLFGATAAPQASSPTPPATTGTPRAGRAATALAATRRFGRAVRPKGQWHVTRRALVLFAVLVVLGLSFAGSLRVYLVQSSQLAIAREQIVQREAAVDDLTARLGRWEDPAHVVAQARERLGWVMPGEVGYRVIDTDGEVLTGGVEIQGVEGGTSHGLEARWWDHLAGSIAAADAAEPTLVEAPAAEPSR</sequence>
<protein>
    <submittedName>
        <fullName evidence="3">Septum formation initiator family protein</fullName>
    </submittedName>
</protein>
<feature type="transmembrane region" description="Helical" evidence="2">
    <location>
        <begin position="80"/>
        <end position="102"/>
    </location>
</feature>
<dbReference type="EMBL" id="CP115965">
    <property type="protein sequence ID" value="WZW99240.1"/>
    <property type="molecule type" value="Genomic_DNA"/>
</dbReference>
<feature type="region of interest" description="Disordered" evidence="1">
    <location>
        <begin position="1"/>
        <end position="54"/>
    </location>
</feature>
<evidence type="ECO:0000313" key="3">
    <source>
        <dbReference type="EMBL" id="WZW99240.1"/>
    </source>
</evidence>
<keyword evidence="4" id="KW-1185">Reference proteome</keyword>
<evidence type="ECO:0000256" key="2">
    <source>
        <dbReference type="SAM" id="Phobius"/>
    </source>
</evidence>
<evidence type="ECO:0000256" key="1">
    <source>
        <dbReference type="SAM" id="MobiDB-lite"/>
    </source>
</evidence>
<dbReference type="InterPro" id="IPR007060">
    <property type="entry name" value="FtsL/DivIC"/>
</dbReference>
<organism evidence="3 4">
    <name type="scientific">Propioniciclava soli</name>
    <dbReference type="NCBI Taxonomy" id="2775081"/>
    <lineage>
        <taxon>Bacteria</taxon>
        <taxon>Bacillati</taxon>
        <taxon>Actinomycetota</taxon>
        <taxon>Actinomycetes</taxon>
        <taxon>Propionibacteriales</taxon>
        <taxon>Propionibacteriaceae</taxon>
        <taxon>Propioniciclava</taxon>
    </lineage>
</organism>
<gene>
    <name evidence="3" type="ORF">PCC79_03305</name>
</gene>
<reference evidence="3 4" key="1">
    <citation type="journal article" date="2023" name="Environ Microbiome">
        <title>A coral-associated actinobacterium mitigates coral bleaching under heat stress.</title>
        <authorList>
            <person name="Li J."/>
            <person name="Zou Y."/>
            <person name="Li Q."/>
            <person name="Zhang J."/>
            <person name="Bourne D.G."/>
            <person name="Lyu Y."/>
            <person name="Liu C."/>
            <person name="Zhang S."/>
        </authorList>
    </citation>
    <scope>NUCLEOTIDE SEQUENCE [LARGE SCALE GENOMIC DNA]</scope>
    <source>
        <strain evidence="3 4">SCSIO 13291</strain>
    </source>
</reference>
<name>A0ABZ3C9J5_9ACTN</name>
<dbReference type="RefSeq" id="WP_232549597.1">
    <property type="nucleotide sequence ID" value="NZ_CP115965.1"/>
</dbReference>
<dbReference type="Pfam" id="PF04977">
    <property type="entry name" value="DivIC"/>
    <property type="match status" value="1"/>
</dbReference>
<evidence type="ECO:0000313" key="4">
    <source>
        <dbReference type="Proteomes" id="UP001434337"/>
    </source>
</evidence>
<dbReference type="Proteomes" id="UP001434337">
    <property type="component" value="Chromosome"/>
</dbReference>
<proteinExistence type="predicted"/>
<keyword evidence="2" id="KW-0812">Transmembrane</keyword>
<accession>A0ABZ3C9J5</accession>